<dbReference type="Proteomes" id="UP001331761">
    <property type="component" value="Unassembled WGS sequence"/>
</dbReference>
<comment type="caution">
    <text evidence="1">The sequence shown here is derived from an EMBL/GenBank/DDBJ whole genome shotgun (WGS) entry which is preliminary data.</text>
</comment>
<organism evidence="1 2">
    <name type="scientific">Trichostrongylus colubriformis</name>
    <name type="common">Black scour worm</name>
    <dbReference type="NCBI Taxonomy" id="6319"/>
    <lineage>
        <taxon>Eukaryota</taxon>
        <taxon>Metazoa</taxon>
        <taxon>Ecdysozoa</taxon>
        <taxon>Nematoda</taxon>
        <taxon>Chromadorea</taxon>
        <taxon>Rhabditida</taxon>
        <taxon>Rhabditina</taxon>
        <taxon>Rhabditomorpha</taxon>
        <taxon>Strongyloidea</taxon>
        <taxon>Trichostrongylidae</taxon>
        <taxon>Trichostrongylus</taxon>
    </lineage>
</organism>
<keyword evidence="2" id="KW-1185">Reference proteome</keyword>
<reference evidence="1 2" key="1">
    <citation type="submission" date="2019-10" db="EMBL/GenBank/DDBJ databases">
        <title>Assembly and Annotation for the nematode Trichostrongylus colubriformis.</title>
        <authorList>
            <person name="Martin J."/>
        </authorList>
    </citation>
    <scope>NUCLEOTIDE SEQUENCE [LARGE SCALE GENOMIC DNA]</scope>
    <source>
        <strain evidence="1">G859</strain>
        <tissue evidence="1">Whole worm</tissue>
    </source>
</reference>
<protein>
    <submittedName>
        <fullName evidence="1">Uncharacterized protein</fullName>
    </submittedName>
</protein>
<proteinExistence type="predicted"/>
<name>A0AAN8F3S6_TRICO</name>
<dbReference type="AlphaFoldDB" id="A0AAN8F3S6"/>
<gene>
    <name evidence="1" type="ORF">GCK32_012223</name>
</gene>
<dbReference type="EMBL" id="WIXE01017427">
    <property type="protein sequence ID" value="KAK5971752.1"/>
    <property type="molecule type" value="Genomic_DNA"/>
</dbReference>
<evidence type="ECO:0000313" key="1">
    <source>
        <dbReference type="EMBL" id="KAK5971752.1"/>
    </source>
</evidence>
<accession>A0AAN8F3S6</accession>
<evidence type="ECO:0000313" key="2">
    <source>
        <dbReference type="Proteomes" id="UP001331761"/>
    </source>
</evidence>
<sequence length="120" mass="13071">MIRSLGKTGYEGTQYSSACTRSIHMMNYRTLLVLLIVVVFSEAARRCYSGSKNNYESRQCDTGVDGKFVCQKFTCEGGRSPFVLRTCANKNMGCLAGPAICKFSGGSGSCSRCDTDNCNQ</sequence>